<keyword evidence="4 6" id="KW-1133">Transmembrane helix</keyword>
<reference evidence="8 9" key="1">
    <citation type="submission" date="2022-12" db="EMBL/GenBank/DDBJ databases">
        <title>Chromosome-level genome of Tegillarca granosa.</title>
        <authorList>
            <person name="Kim J."/>
        </authorList>
    </citation>
    <scope>NUCLEOTIDE SEQUENCE [LARGE SCALE GENOMIC DNA]</scope>
    <source>
        <strain evidence="8">Teg-2019</strain>
        <tissue evidence="8">Adductor muscle</tissue>
    </source>
</reference>
<dbReference type="PANTHER" id="PTHR22750">
    <property type="entry name" value="G-PROTEIN COUPLED RECEPTOR"/>
    <property type="match status" value="1"/>
</dbReference>
<dbReference type="Pfam" id="PF00001">
    <property type="entry name" value="7tm_1"/>
    <property type="match status" value="1"/>
</dbReference>
<feature type="transmembrane region" description="Helical" evidence="6">
    <location>
        <begin position="34"/>
        <end position="53"/>
    </location>
</feature>
<dbReference type="EMBL" id="JARBDR010000923">
    <property type="protein sequence ID" value="KAJ8297564.1"/>
    <property type="molecule type" value="Genomic_DNA"/>
</dbReference>
<comment type="caution">
    <text evidence="8">The sequence shown here is derived from an EMBL/GenBank/DDBJ whole genome shotgun (WGS) entry which is preliminary data.</text>
</comment>
<evidence type="ECO:0000256" key="6">
    <source>
        <dbReference type="SAM" id="Phobius"/>
    </source>
</evidence>
<keyword evidence="2" id="KW-1003">Cell membrane</keyword>
<comment type="subcellular location">
    <subcellularLocation>
        <location evidence="1">Cell membrane</location>
        <topology evidence="1">Multi-pass membrane protein</topology>
    </subcellularLocation>
</comment>
<evidence type="ECO:0000256" key="5">
    <source>
        <dbReference type="ARBA" id="ARBA00023136"/>
    </source>
</evidence>
<evidence type="ECO:0000256" key="2">
    <source>
        <dbReference type="ARBA" id="ARBA00022475"/>
    </source>
</evidence>
<proteinExistence type="predicted"/>
<sequence>MSSVLSLGLIAIDRYIAIFYPFRYQEWITMPRMIAYTVGLWIISCVIGLLPLAGWSNWDGRCTLTEVIDYSYLAFWSVVCFTIGLVILVIYIRIFILTQKHFRQIKAAQITISSNMTSIPDSNFSLVGEPGDTGDVHDNEHNFTITCRHTYSYHWHTTKRLCIR</sequence>
<feature type="transmembrane region" description="Helical" evidence="6">
    <location>
        <begin position="73"/>
        <end position="96"/>
    </location>
</feature>
<dbReference type="InterPro" id="IPR000276">
    <property type="entry name" value="GPCR_Rhodpsn"/>
</dbReference>
<evidence type="ECO:0000256" key="4">
    <source>
        <dbReference type="ARBA" id="ARBA00022989"/>
    </source>
</evidence>
<name>A0ABQ9DWX9_TEGGR</name>
<feature type="domain" description="G-protein coupled receptors family 1 profile" evidence="7">
    <location>
        <begin position="1"/>
        <end position="164"/>
    </location>
</feature>
<dbReference type="PROSITE" id="PS00237">
    <property type="entry name" value="G_PROTEIN_RECEP_F1_1"/>
    <property type="match status" value="1"/>
</dbReference>
<dbReference type="Proteomes" id="UP001217089">
    <property type="component" value="Unassembled WGS sequence"/>
</dbReference>
<dbReference type="PROSITE" id="PS50262">
    <property type="entry name" value="G_PROTEIN_RECEP_F1_2"/>
    <property type="match status" value="1"/>
</dbReference>
<accession>A0ABQ9DWX9</accession>
<dbReference type="SUPFAM" id="SSF81321">
    <property type="entry name" value="Family A G protein-coupled receptor-like"/>
    <property type="match status" value="1"/>
</dbReference>
<gene>
    <name evidence="8" type="ORF">KUTeg_024095</name>
</gene>
<evidence type="ECO:0000259" key="7">
    <source>
        <dbReference type="PROSITE" id="PS50262"/>
    </source>
</evidence>
<keyword evidence="5 6" id="KW-0472">Membrane</keyword>
<keyword evidence="3 6" id="KW-0812">Transmembrane</keyword>
<evidence type="ECO:0000256" key="1">
    <source>
        <dbReference type="ARBA" id="ARBA00004651"/>
    </source>
</evidence>
<dbReference type="InterPro" id="IPR017452">
    <property type="entry name" value="GPCR_Rhodpsn_7TM"/>
</dbReference>
<protein>
    <recommendedName>
        <fullName evidence="7">G-protein coupled receptors family 1 profile domain-containing protein</fullName>
    </recommendedName>
</protein>
<evidence type="ECO:0000313" key="8">
    <source>
        <dbReference type="EMBL" id="KAJ8297564.1"/>
    </source>
</evidence>
<evidence type="ECO:0000313" key="9">
    <source>
        <dbReference type="Proteomes" id="UP001217089"/>
    </source>
</evidence>
<organism evidence="8 9">
    <name type="scientific">Tegillarca granosa</name>
    <name type="common">Malaysian cockle</name>
    <name type="synonym">Anadara granosa</name>
    <dbReference type="NCBI Taxonomy" id="220873"/>
    <lineage>
        <taxon>Eukaryota</taxon>
        <taxon>Metazoa</taxon>
        <taxon>Spiralia</taxon>
        <taxon>Lophotrochozoa</taxon>
        <taxon>Mollusca</taxon>
        <taxon>Bivalvia</taxon>
        <taxon>Autobranchia</taxon>
        <taxon>Pteriomorphia</taxon>
        <taxon>Arcoida</taxon>
        <taxon>Arcoidea</taxon>
        <taxon>Arcidae</taxon>
        <taxon>Tegillarca</taxon>
    </lineage>
</organism>
<keyword evidence="9" id="KW-1185">Reference proteome</keyword>
<evidence type="ECO:0000256" key="3">
    <source>
        <dbReference type="ARBA" id="ARBA00022692"/>
    </source>
</evidence>
<dbReference type="Gene3D" id="1.20.1070.10">
    <property type="entry name" value="Rhodopsin 7-helix transmembrane proteins"/>
    <property type="match status" value="1"/>
</dbReference>